<dbReference type="Proteomes" id="UP000663854">
    <property type="component" value="Unassembled WGS sequence"/>
</dbReference>
<organism evidence="3 4">
    <name type="scientific">Rotaria sordida</name>
    <dbReference type="NCBI Taxonomy" id="392033"/>
    <lineage>
        <taxon>Eukaryota</taxon>
        <taxon>Metazoa</taxon>
        <taxon>Spiralia</taxon>
        <taxon>Gnathifera</taxon>
        <taxon>Rotifera</taxon>
        <taxon>Eurotatoria</taxon>
        <taxon>Bdelloidea</taxon>
        <taxon>Philodinida</taxon>
        <taxon>Philodinidae</taxon>
        <taxon>Rotaria</taxon>
    </lineage>
</organism>
<gene>
    <name evidence="2" type="ORF">JXQ802_LOCUS13742</name>
    <name evidence="3" type="ORF">JXQ802_LOCUS13850</name>
    <name evidence="1" type="ORF">PYM288_LOCUS12035</name>
</gene>
<evidence type="ECO:0000313" key="4">
    <source>
        <dbReference type="Proteomes" id="UP000663870"/>
    </source>
</evidence>
<dbReference type="EMBL" id="CAJNOL010000299">
    <property type="protein sequence ID" value="CAF0992438.1"/>
    <property type="molecule type" value="Genomic_DNA"/>
</dbReference>
<dbReference type="EMBL" id="CAJNOH010000216">
    <property type="protein sequence ID" value="CAF0949269.1"/>
    <property type="molecule type" value="Genomic_DNA"/>
</dbReference>
<dbReference type="EMBL" id="CAJNOL010000303">
    <property type="protein sequence ID" value="CAF0994540.1"/>
    <property type="molecule type" value="Genomic_DNA"/>
</dbReference>
<dbReference type="AlphaFoldDB" id="A0A814G6Y0"/>
<evidence type="ECO:0000313" key="2">
    <source>
        <dbReference type="EMBL" id="CAF0992438.1"/>
    </source>
</evidence>
<reference evidence="3" key="1">
    <citation type="submission" date="2021-02" db="EMBL/GenBank/DDBJ databases">
        <authorList>
            <person name="Nowell W R."/>
        </authorList>
    </citation>
    <scope>NUCLEOTIDE SEQUENCE</scope>
</reference>
<keyword evidence="4" id="KW-1185">Reference proteome</keyword>
<comment type="caution">
    <text evidence="3">The sequence shown here is derived from an EMBL/GenBank/DDBJ whole genome shotgun (WGS) entry which is preliminary data.</text>
</comment>
<evidence type="ECO:0000313" key="1">
    <source>
        <dbReference type="EMBL" id="CAF0949269.1"/>
    </source>
</evidence>
<evidence type="ECO:0000313" key="3">
    <source>
        <dbReference type="EMBL" id="CAF0994540.1"/>
    </source>
</evidence>
<sequence>MKLSPNLLILVGTLLVFVFYFACIDAAALFHEEPMAESMESDEYIGSLRNKKDLDISATQQLTPHPFRRQHLKFGVLGKRYSYGYLGKRTEVPKTNNDIEEWLNDMRERRAGRPQYGMLG</sequence>
<accession>A0A814G6Y0</accession>
<proteinExistence type="predicted"/>
<protein>
    <submittedName>
        <fullName evidence="3">Uncharacterized protein</fullName>
    </submittedName>
</protein>
<name>A0A814G6Y0_9BILA</name>
<dbReference type="Proteomes" id="UP000663870">
    <property type="component" value="Unassembled WGS sequence"/>
</dbReference>